<proteinExistence type="predicted"/>
<dbReference type="EMBL" id="KN640744">
    <property type="protein sequence ID" value="KHN47435.1"/>
    <property type="molecule type" value="Genomic_DNA"/>
</dbReference>
<gene>
    <name evidence="1" type="ORF">glysoja_046889</name>
</gene>
<reference evidence="1" key="1">
    <citation type="submission" date="2014-07" db="EMBL/GenBank/DDBJ databases">
        <title>Identification of a novel salt tolerance gene in wild soybean by whole-genome sequencing.</title>
        <authorList>
            <person name="Lam H.-M."/>
            <person name="Qi X."/>
            <person name="Li M.-W."/>
            <person name="Liu X."/>
            <person name="Xie M."/>
            <person name="Ni M."/>
            <person name="Xu X."/>
        </authorList>
    </citation>
    <scope>NUCLEOTIDE SEQUENCE [LARGE SCALE GENOMIC DNA]</scope>
    <source>
        <tissue evidence="1">Root</tissue>
    </source>
</reference>
<dbReference type="AlphaFoldDB" id="A0A0B2SRA6"/>
<accession>A0A0B2SRA6</accession>
<feature type="non-terminal residue" evidence="1">
    <location>
        <position position="88"/>
    </location>
</feature>
<name>A0A0B2SRA6_GLYSO</name>
<protein>
    <submittedName>
        <fullName evidence="1">Uncharacterized protein</fullName>
    </submittedName>
</protein>
<feature type="non-terminal residue" evidence="1">
    <location>
        <position position="1"/>
    </location>
</feature>
<organism evidence="1">
    <name type="scientific">Glycine soja</name>
    <name type="common">Wild soybean</name>
    <dbReference type="NCBI Taxonomy" id="3848"/>
    <lineage>
        <taxon>Eukaryota</taxon>
        <taxon>Viridiplantae</taxon>
        <taxon>Streptophyta</taxon>
        <taxon>Embryophyta</taxon>
        <taxon>Tracheophyta</taxon>
        <taxon>Spermatophyta</taxon>
        <taxon>Magnoliopsida</taxon>
        <taxon>eudicotyledons</taxon>
        <taxon>Gunneridae</taxon>
        <taxon>Pentapetalae</taxon>
        <taxon>rosids</taxon>
        <taxon>fabids</taxon>
        <taxon>Fabales</taxon>
        <taxon>Fabaceae</taxon>
        <taxon>Papilionoideae</taxon>
        <taxon>50 kb inversion clade</taxon>
        <taxon>NPAAA clade</taxon>
        <taxon>indigoferoid/millettioid clade</taxon>
        <taxon>Phaseoleae</taxon>
        <taxon>Glycine</taxon>
        <taxon>Glycine subgen. Soja</taxon>
    </lineage>
</organism>
<sequence>TLEDYSSSSVPQFFTSIARPEVQAHNINYPHSLIHLIQQNLFHGLPNEDPYTHLATYIEICSTVKIAGVSDNAIRLNLFSFSLAGEAK</sequence>
<dbReference type="Proteomes" id="UP000053555">
    <property type="component" value="Unassembled WGS sequence"/>
</dbReference>
<evidence type="ECO:0000313" key="1">
    <source>
        <dbReference type="EMBL" id="KHN47435.1"/>
    </source>
</evidence>